<reference evidence="1 2" key="1">
    <citation type="submission" date="2016-02" db="EMBL/GenBank/DDBJ databases">
        <title>Comparative analysis of three nematocidal Bacillus thuringiensis strains.</title>
        <authorList>
            <person name="Hollensteiner J."/>
            <person name="Kloesener M."/>
            <person name="Bunk B."/>
            <person name="Sproeer C."/>
            <person name="Rosenstiel P."/>
            <person name="Schulte-Iserlohe R."/>
            <person name="Schulenburg H."/>
            <person name="Liesegang H."/>
        </authorList>
    </citation>
    <scope>NUCLEOTIDE SEQUENCE [LARGE SCALE GENOMIC DNA]</scope>
    <source>
        <strain evidence="1 2">Bt18247</strain>
        <plasmid evidence="1 2">p113275</plasmid>
    </source>
</reference>
<dbReference type="Proteomes" id="UP000192743">
    <property type="component" value="Plasmid p113275"/>
</dbReference>
<proteinExistence type="predicted"/>
<gene>
    <name evidence="1" type="ORF">BTI247_62570</name>
</gene>
<dbReference type="AlphaFoldDB" id="A0A9W3XCA0"/>
<organism evidence="1 2">
    <name type="scientific">Bacillus thuringiensis Bt18247</name>
    <dbReference type="NCBI Taxonomy" id="1423143"/>
    <lineage>
        <taxon>Bacteria</taxon>
        <taxon>Bacillati</taxon>
        <taxon>Bacillota</taxon>
        <taxon>Bacilli</taxon>
        <taxon>Bacillales</taxon>
        <taxon>Bacillaceae</taxon>
        <taxon>Bacillus</taxon>
        <taxon>Bacillus cereus group</taxon>
    </lineage>
</organism>
<keyword evidence="1" id="KW-0614">Plasmid</keyword>
<protein>
    <submittedName>
        <fullName evidence="1">Uncharacterized protein</fullName>
    </submittedName>
</protein>
<sequence length="70" mass="7913">MKNQPNWQPIQNLPIIANLIDGQSSDAKEQYINLLEARNKPQVLVQIKDTFQRAMGIPIGIVLYAINPNN</sequence>
<accession>A0A9W3XCA0</accession>
<evidence type="ECO:0000313" key="2">
    <source>
        <dbReference type="Proteomes" id="UP000192743"/>
    </source>
</evidence>
<evidence type="ECO:0000313" key="1">
    <source>
        <dbReference type="EMBL" id="AOM14587.1"/>
    </source>
</evidence>
<dbReference type="EMBL" id="CP015253">
    <property type="protein sequence ID" value="AOM14587.1"/>
    <property type="molecule type" value="Genomic_DNA"/>
</dbReference>
<name>A0A9W3XCA0_BACTU</name>
<dbReference type="RefSeq" id="WP_069356869.1">
    <property type="nucleotide sequence ID" value="NZ_CP015253.1"/>
</dbReference>
<geneLocation type="plasmid" evidence="1 2">
    <name>p113275</name>
</geneLocation>